<feature type="transmembrane region" description="Helical" evidence="1">
    <location>
        <begin position="87"/>
        <end position="108"/>
    </location>
</feature>
<name>A0A0F9UDP6_9ZZZZ</name>
<feature type="transmembrane region" description="Helical" evidence="1">
    <location>
        <begin position="138"/>
        <end position="156"/>
    </location>
</feature>
<comment type="caution">
    <text evidence="2">The sequence shown here is derived from an EMBL/GenBank/DDBJ whole genome shotgun (WGS) entry which is preliminary data.</text>
</comment>
<protein>
    <submittedName>
        <fullName evidence="2">Uncharacterized protein</fullName>
    </submittedName>
</protein>
<dbReference type="EMBL" id="LAZR01000729">
    <property type="protein sequence ID" value="KKN59356.1"/>
    <property type="molecule type" value="Genomic_DNA"/>
</dbReference>
<feature type="transmembrane region" description="Helical" evidence="1">
    <location>
        <begin position="58"/>
        <end position="75"/>
    </location>
</feature>
<keyword evidence="1" id="KW-0812">Transmembrane</keyword>
<proteinExistence type="predicted"/>
<feature type="transmembrane region" description="Helical" evidence="1">
    <location>
        <begin position="162"/>
        <end position="179"/>
    </location>
</feature>
<keyword evidence="1" id="KW-1133">Transmembrane helix</keyword>
<gene>
    <name evidence="2" type="ORF">LCGC14_0542960</name>
</gene>
<sequence>MSPSPEEAAQALRAINSVQARAAGFQDYRAESLQLMLWGVANLLGCVFTALFPQLLLLIWLVVVIVGLVVGVRLARIAQEVTPGIVWRYLLVVGSVLLFAALLHVVMWPLTPKQGSMIVPLFVATLYAIRGAQSRPRYLIIGTTLATLCFCCFLFATEHYWWWLAVAWGGTFILSSLWLRRT</sequence>
<keyword evidence="1" id="KW-0472">Membrane</keyword>
<evidence type="ECO:0000256" key="1">
    <source>
        <dbReference type="SAM" id="Phobius"/>
    </source>
</evidence>
<feature type="transmembrane region" description="Helical" evidence="1">
    <location>
        <begin position="114"/>
        <end position="131"/>
    </location>
</feature>
<accession>A0A0F9UDP6</accession>
<dbReference type="AlphaFoldDB" id="A0A0F9UDP6"/>
<reference evidence="2" key="1">
    <citation type="journal article" date="2015" name="Nature">
        <title>Complex archaea that bridge the gap between prokaryotes and eukaryotes.</title>
        <authorList>
            <person name="Spang A."/>
            <person name="Saw J.H."/>
            <person name="Jorgensen S.L."/>
            <person name="Zaremba-Niedzwiedzka K."/>
            <person name="Martijn J."/>
            <person name="Lind A.E."/>
            <person name="van Eijk R."/>
            <person name="Schleper C."/>
            <person name="Guy L."/>
            <person name="Ettema T.J."/>
        </authorList>
    </citation>
    <scope>NUCLEOTIDE SEQUENCE</scope>
</reference>
<evidence type="ECO:0000313" key="2">
    <source>
        <dbReference type="EMBL" id="KKN59356.1"/>
    </source>
</evidence>
<organism evidence="2">
    <name type="scientific">marine sediment metagenome</name>
    <dbReference type="NCBI Taxonomy" id="412755"/>
    <lineage>
        <taxon>unclassified sequences</taxon>
        <taxon>metagenomes</taxon>
        <taxon>ecological metagenomes</taxon>
    </lineage>
</organism>